<dbReference type="AlphaFoldDB" id="A0A023X198"/>
<name>A0A023X198_RUBRA</name>
<keyword evidence="1" id="KW-0226">DNA condensation</keyword>
<reference evidence="4 5" key="1">
    <citation type="submission" date="2014-03" db="EMBL/GenBank/DDBJ databases">
        <title>Complete genome sequence of the Radio-Resistant Rubrobacter radiotolerans RSPS-4.</title>
        <authorList>
            <person name="Egas C.C."/>
            <person name="Barroso C.C."/>
            <person name="Froufe H.J.C."/>
            <person name="Pacheco J.J."/>
            <person name="Albuquerque L.L."/>
            <person name="da Costa M.M.S."/>
        </authorList>
    </citation>
    <scope>NUCLEOTIDE SEQUENCE [LARGE SCALE GENOMIC DNA]</scope>
    <source>
        <strain evidence="4 5">RSPS-4</strain>
    </source>
</reference>
<dbReference type="InterPro" id="IPR010992">
    <property type="entry name" value="IHF-like_DNA-bd_dom_sf"/>
</dbReference>
<comment type="similarity">
    <text evidence="3">Belongs to the bacterial histone-like protein family.</text>
</comment>
<dbReference type="PROSITE" id="PS00045">
    <property type="entry name" value="HISTONE_LIKE"/>
    <property type="match status" value="1"/>
</dbReference>
<dbReference type="InterPro" id="IPR020816">
    <property type="entry name" value="Histone-like_DNA-bd_CS"/>
</dbReference>
<evidence type="ECO:0000256" key="1">
    <source>
        <dbReference type="ARBA" id="ARBA00023067"/>
    </source>
</evidence>
<dbReference type="CDD" id="cd13831">
    <property type="entry name" value="HU"/>
    <property type="match status" value="1"/>
</dbReference>
<dbReference type="GO" id="GO:0030261">
    <property type="term" value="P:chromosome condensation"/>
    <property type="evidence" value="ECO:0007669"/>
    <property type="project" value="UniProtKB-KW"/>
</dbReference>
<gene>
    <name evidence="4" type="ORF">RradSPS_0512</name>
</gene>
<dbReference type="eggNOG" id="COG0776">
    <property type="taxonomic scope" value="Bacteria"/>
</dbReference>
<sequence>MSMNKADLVQAIADRTGGSKSEAQKHFDAFTEAIKDALKSGEDVQITGFGKFYVQERAAREGINPQNKQKINIPASKVPKFTAGNALKDAIKQ</sequence>
<dbReference type="PANTHER" id="PTHR33175:SF3">
    <property type="entry name" value="DNA-BINDING PROTEIN HU-BETA"/>
    <property type="match status" value="1"/>
</dbReference>
<dbReference type="STRING" id="42256.RradSPS_0512"/>
<dbReference type="InterPro" id="IPR000119">
    <property type="entry name" value="Hist_DNA-bd"/>
</dbReference>
<dbReference type="HOGENOM" id="CLU_105066_3_1_11"/>
<dbReference type="SMART" id="SM00411">
    <property type="entry name" value="BHL"/>
    <property type="match status" value="1"/>
</dbReference>
<protein>
    <submittedName>
        <fullName evidence="4">Bacterial nucleoid DNA-binding protein</fullName>
    </submittedName>
</protein>
<dbReference type="Gene3D" id="4.10.520.10">
    <property type="entry name" value="IHF-like DNA-binding proteins"/>
    <property type="match status" value="1"/>
</dbReference>
<keyword evidence="5" id="KW-1185">Reference proteome</keyword>
<keyword evidence="2 4" id="KW-0238">DNA-binding</keyword>
<dbReference type="GO" id="GO:0003677">
    <property type="term" value="F:DNA binding"/>
    <property type="evidence" value="ECO:0007669"/>
    <property type="project" value="UniProtKB-KW"/>
</dbReference>
<dbReference type="Pfam" id="PF00216">
    <property type="entry name" value="Bac_DNA_binding"/>
    <property type="match status" value="1"/>
</dbReference>
<organism evidence="4 5">
    <name type="scientific">Rubrobacter radiotolerans</name>
    <name type="common">Arthrobacter radiotolerans</name>
    <dbReference type="NCBI Taxonomy" id="42256"/>
    <lineage>
        <taxon>Bacteria</taxon>
        <taxon>Bacillati</taxon>
        <taxon>Actinomycetota</taxon>
        <taxon>Rubrobacteria</taxon>
        <taxon>Rubrobacterales</taxon>
        <taxon>Rubrobacteraceae</taxon>
        <taxon>Rubrobacter</taxon>
    </lineage>
</organism>
<evidence type="ECO:0000256" key="2">
    <source>
        <dbReference type="ARBA" id="ARBA00023125"/>
    </source>
</evidence>
<dbReference type="Proteomes" id="UP000025229">
    <property type="component" value="Chromosome"/>
</dbReference>
<evidence type="ECO:0000313" key="4">
    <source>
        <dbReference type="EMBL" id="AHY45795.1"/>
    </source>
</evidence>
<dbReference type="EMBL" id="CP007514">
    <property type="protein sequence ID" value="AHY45795.1"/>
    <property type="molecule type" value="Genomic_DNA"/>
</dbReference>
<dbReference type="GO" id="GO:0030527">
    <property type="term" value="F:structural constituent of chromatin"/>
    <property type="evidence" value="ECO:0007669"/>
    <property type="project" value="InterPro"/>
</dbReference>
<dbReference type="PANTHER" id="PTHR33175">
    <property type="entry name" value="DNA-BINDING PROTEIN HU"/>
    <property type="match status" value="1"/>
</dbReference>
<dbReference type="PRINTS" id="PR01727">
    <property type="entry name" value="DNABINDINGHU"/>
</dbReference>
<dbReference type="SUPFAM" id="SSF47729">
    <property type="entry name" value="IHF-like DNA-binding proteins"/>
    <property type="match status" value="1"/>
</dbReference>
<accession>A0A023X198</accession>
<evidence type="ECO:0000256" key="3">
    <source>
        <dbReference type="RuleBase" id="RU003939"/>
    </source>
</evidence>
<dbReference type="KEGG" id="rrd:RradSPS_0512"/>
<proteinExistence type="inferred from homology"/>
<evidence type="ECO:0000313" key="5">
    <source>
        <dbReference type="Proteomes" id="UP000025229"/>
    </source>
</evidence>